<dbReference type="KEGG" id="pdl:Pyrde_2039"/>
<reference evidence="2 3" key="1">
    <citation type="submission" date="2015-10" db="EMBL/GenBank/DDBJ databases">
        <title>Complete genome sequence of hyperthermophilic archaeon Pyrodictium delaneyi Su06.</title>
        <authorList>
            <person name="Jung J.-H."/>
            <person name="Lin J."/>
            <person name="Holden J.F."/>
            <person name="Park C.-S."/>
        </authorList>
    </citation>
    <scope>NUCLEOTIDE SEQUENCE [LARGE SCALE GENOMIC DNA]</scope>
    <source>
        <strain evidence="2 3">Su06</strain>
    </source>
</reference>
<evidence type="ECO:0000313" key="2">
    <source>
        <dbReference type="EMBL" id="ALL02082.1"/>
    </source>
</evidence>
<dbReference type="InterPro" id="IPR031857">
    <property type="entry name" value="Integrase_SSV1_C"/>
</dbReference>
<dbReference type="AlphaFoldDB" id="A0A0P0N693"/>
<dbReference type="Pfam" id="PF16795">
    <property type="entry name" value="Phage_integr_3"/>
    <property type="match status" value="1"/>
</dbReference>
<dbReference type="GO" id="GO:0003677">
    <property type="term" value="F:DNA binding"/>
    <property type="evidence" value="ECO:0007669"/>
    <property type="project" value="InterPro"/>
</dbReference>
<accession>A0A0P0N693</accession>
<feature type="domain" description="Integrase SSV1 C-terminal" evidence="1">
    <location>
        <begin position="106"/>
        <end position="276"/>
    </location>
</feature>
<evidence type="ECO:0000313" key="3">
    <source>
        <dbReference type="Proteomes" id="UP000058613"/>
    </source>
</evidence>
<dbReference type="EMBL" id="CP013011">
    <property type="protein sequence ID" value="ALL02082.1"/>
    <property type="molecule type" value="Genomic_DNA"/>
</dbReference>
<proteinExistence type="predicted"/>
<protein>
    <recommendedName>
        <fullName evidence="1">Integrase SSV1 C-terminal domain-containing protein</fullName>
    </recommendedName>
</protein>
<dbReference type="Proteomes" id="UP000058613">
    <property type="component" value="Chromosome"/>
</dbReference>
<dbReference type="PATRIC" id="fig|1273541.4.peg.2165"/>
<sequence length="285" mass="32773">MPGVAATPLRLTPELLRGFLGWLVDEGLSQESKQYREYTNKAREVVGVVLDCQTVAELAKRSKRWHEFVSRLLTYVGHKRGLGLKRVAADLRDCMPRKAAGGEDTYVPPLERVVKAGRKLSGDPEAYAAWLLLVSTGARFTTVVDVLLSFERERLVCLDTGVCRYHVDYKRGEKEQWAMYAPEEVWRWLAERLPMNVPEGEDRDRLYEDLRVRVVANGGVRVKHYRNFVFNKMIELGIPEGVADWVIGHKPDTVGRKNYLAKLAQADKWYPLYAQWLRREILSKL</sequence>
<gene>
    <name evidence="2" type="ORF">Pyrde_2039</name>
</gene>
<dbReference type="InterPro" id="IPR013762">
    <property type="entry name" value="Integrase-like_cat_sf"/>
</dbReference>
<dbReference type="GO" id="GO:0015074">
    <property type="term" value="P:DNA integration"/>
    <property type="evidence" value="ECO:0007669"/>
    <property type="project" value="InterPro"/>
</dbReference>
<name>A0A0P0N693_9CREN</name>
<organism evidence="2 3">
    <name type="scientific">Pyrodictium delaneyi</name>
    <dbReference type="NCBI Taxonomy" id="1273541"/>
    <lineage>
        <taxon>Archaea</taxon>
        <taxon>Thermoproteota</taxon>
        <taxon>Thermoprotei</taxon>
        <taxon>Desulfurococcales</taxon>
        <taxon>Pyrodictiaceae</taxon>
        <taxon>Pyrodictium</taxon>
    </lineage>
</organism>
<dbReference type="Gene3D" id="1.10.443.10">
    <property type="entry name" value="Intergrase catalytic core"/>
    <property type="match status" value="1"/>
</dbReference>
<evidence type="ECO:0000259" key="1">
    <source>
        <dbReference type="Pfam" id="PF16795"/>
    </source>
</evidence>
<dbReference type="STRING" id="1273541.Pyrde_2039"/>
<dbReference type="GO" id="GO:0006310">
    <property type="term" value="P:DNA recombination"/>
    <property type="evidence" value="ECO:0007669"/>
    <property type="project" value="InterPro"/>
</dbReference>